<dbReference type="STRING" id="1424661.SAMN05216281_11425"/>
<evidence type="ECO:0000313" key="3">
    <source>
        <dbReference type="Proteomes" id="UP000297654"/>
    </source>
</evidence>
<evidence type="ECO:0008006" key="4">
    <source>
        <dbReference type="Google" id="ProtNLM"/>
    </source>
</evidence>
<gene>
    <name evidence="2" type="ORF">E3O10_04710</name>
</gene>
<dbReference type="Pfam" id="PF13558">
    <property type="entry name" value="SbcC_Walker_B"/>
    <property type="match status" value="1"/>
</dbReference>
<dbReference type="Proteomes" id="UP000297654">
    <property type="component" value="Unassembled WGS sequence"/>
</dbReference>
<comment type="caution">
    <text evidence="2">The sequence shown here is derived from an EMBL/GenBank/DDBJ whole genome shotgun (WGS) entry which is preliminary data.</text>
</comment>
<feature type="region of interest" description="Disordered" evidence="1">
    <location>
        <begin position="609"/>
        <end position="639"/>
    </location>
</feature>
<dbReference type="OrthoDB" id="174137at2"/>
<accession>A0A1H8JDC0</accession>
<dbReference type="AlphaFoldDB" id="A0A1H8JDC0"/>
<name>A0A1H8JDC0_9MICO</name>
<feature type="region of interest" description="Disordered" evidence="1">
    <location>
        <begin position="334"/>
        <end position="355"/>
    </location>
</feature>
<keyword evidence="3" id="KW-1185">Reference proteome</keyword>
<proteinExistence type="predicted"/>
<dbReference type="SUPFAM" id="SSF52540">
    <property type="entry name" value="P-loop containing nucleoside triphosphate hydrolases"/>
    <property type="match status" value="1"/>
</dbReference>
<dbReference type="RefSeq" id="WP_092111334.1">
    <property type="nucleotide sequence ID" value="NZ_FOCN01000014.1"/>
</dbReference>
<dbReference type="EMBL" id="SOFF01000016">
    <property type="protein sequence ID" value="TFB92346.1"/>
    <property type="molecule type" value="Genomic_DNA"/>
</dbReference>
<dbReference type="Pfam" id="PF13555">
    <property type="entry name" value="AAA_29"/>
    <property type="match status" value="1"/>
</dbReference>
<dbReference type="InterPro" id="IPR027417">
    <property type="entry name" value="P-loop_NTPase"/>
</dbReference>
<organism evidence="2 3">
    <name type="scientific">Cryobacterium luteum</name>
    <dbReference type="NCBI Taxonomy" id="1424661"/>
    <lineage>
        <taxon>Bacteria</taxon>
        <taxon>Bacillati</taxon>
        <taxon>Actinomycetota</taxon>
        <taxon>Actinomycetes</taxon>
        <taxon>Micrococcales</taxon>
        <taxon>Microbacteriaceae</taxon>
        <taxon>Cryobacterium</taxon>
    </lineage>
</organism>
<dbReference type="Gene3D" id="3.40.50.300">
    <property type="entry name" value="P-loop containing nucleotide triphosphate hydrolases"/>
    <property type="match status" value="1"/>
</dbReference>
<reference evidence="2 3" key="1">
    <citation type="submission" date="2019-03" db="EMBL/GenBank/DDBJ databases">
        <title>Genomics of glacier-inhabiting Cryobacterium strains.</title>
        <authorList>
            <person name="Liu Q."/>
            <person name="Xin Y.-H."/>
        </authorList>
    </citation>
    <scope>NUCLEOTIDE SEQUENCE [LARGE SCALE GENOMIC DNA]</scope>
    <source>
        <strain evidence="2 3">Hh15</strain>
    </source>
</reference>
<evidence type="ECO:0000256" key="1">
    <source>
        <dbReference type="SAM" id="MobiDB-lite"/>
    </source>
</evidence>
<feature type="compositionally biased region" description="Basic and acidic residues" evidence="1">
    <location>
        <begin position="336"/>
        <end position="355"/>
    </location>
</feature>
<sequence>MNDSPLFYIDGATEGTTQWRAESMQLVNWGGFHGHHEIDFARQATLVSGASGTGKSSLLDAYLALMMPSDTPFNGASNDAGSGRARSVDQRNLMTYLRGKTDTNREAGTGELTDQVLRGAHEATWGAVALTFIDDNERRFTVLRAYFVPRGTHKFADVTMKMATTDGSLDLRDLASCAESRFDKRALKSRFDGLDVFDTYAAFAQTLYTRLGIGANGEGGKALRLLARIQAGQQVKTVDGLYKSMVLEEPATFAAADKAVDHFEDLERSYGAMVTEAQKAQVLERLPQLHQSYEAATAQADLVDTFGVHRPGNTPFVLWQLMAEHTLLENAADTNRAARRENETARAKARDTETALKTRVAQLQQQQRDNGGDVLERLQAELVQLGEQHDQVARERTAFDARVRSLAASIDSAPIDSAAAFAAAQQGADLFATGFTAAETALEATRSALQRELYPVEEGIRSLKQERVFLTGRESLVPFALHNARLMIAEAAAIPPEELPFLAELIDLAAGEEQWRQAAEVTLASVVRVLLVDETRLAQLSAAIDPLQLPLRIHFEGVALQPHQHRAGDSRYVSGKLDVKNSPFSSWVQARLRSSNLDALCVPGPSDLGGPAESGWSGARVTPSGQTRNGSRGAHGANAGQKSIIGFSSRARLDDIAAELSAQALVADAAAGRASAIAEQLGELRGRQAAHQHILDTDWSSIDVAAAAARILAKQSEQERMLAGSDILRALSDEEGRLLLELDAAQKLKHLTEQTGAALGDEQGALVDAQDTVTDRLEQIERGATLTLSEEHSAHLSEQFALVTDQNDLAGFPGGLKRLRERLIAQSAQDRGLAARDRATMIGIFESYQARWPDPNIGVALESVTSYTDILDAIRTLGLSERRQEWKRHLETWSGQDLVPLTGAFNTAIEEIEDRLRPINEILATLPFGATRDRLQISLRRLHRDDATAFRKELKALSSGSTEQLTDDETEDRFTRLQQFMILIRRPDGLTGSSTAQRELLLDVRAHVEITAVRVTPEGVEVSTYSSLGGKSGGESQELVAFVVGAALRFQLGDESRTRPRFAPVFLDEGFVKSDAEFAGRAVAAWKGLGFQLIVGAPLDKVTALEPHMQLVLSITKNTASGYSYITPLASPQAAA</sequence>
<evidence type="ECO:0000313" key="2">
    <source>
        <dbReference type="EMBL" id="TFB92346.1"/>
    </source>
</evidence>
<protein>
    <recommendedName>
        <fullName evidence="4">ATP-binding protein</fullName>
    </recommendedName>
</protein>